<reference evidence="2 3" key="1">
    <citation type="submission" date="2021-11" db="EMBL/GenBank/DDBJ databases">
        <authorList>
            <person name="Lee D.-H."/>
            <person name="Kim S.-B."/>
        </authorList>
    </citation>
    <scope>NUCLEOTIDE SEQUENCE [LARGE SCALE GENOMIC DNA]</scope>
    <source>
        <strain evidence="2 3">KCTC 52223</strain>
    </source>
</reference>
<dbReference type="EMBL" id="JAJISD010000009">
    <property type="protein sequence ID" value="MCC8431263.1"/>
    <property type="molecule type" value="Genomic_DNA"/>
</dbReference>
<name>A0ABS8KYY9_9HYPH</name>
<evidence type="ECO:0000256" key="1">
    <source>
        <dbReference type="SAM" id="SignalP"/>
    </source>
</evidence>
<sequence>MKSGLKAAAVAVALVGVGGASFSRPAAAQQITHGCACLHNQTQAQISYRYKWGDGEWKTTSLRPGYQTALCWQYANAQRSSPDLVFELDVDMSKGSAWTKYAIARVQTAGNSCAQVGNGGHYNVSYRPNTNNGFIHITKRN</sequence>
<feature type="chain" id="PRO_5047449388" evidence="1">
    <location>
        <begin position="29"/>
        <end position="141"/>
    </location>
</feature>
<gene>
    <name evidence="2" type="ORF">LJ725_19995</name>
</gene>
<keyword evidence="1" id="KW-0732">Signal</keyword>
<evidence type="ECO:0000313" key="3">
    <source>
        <dbReference type="Proteomes" id="UP001198862"/>
    </source>
</evidence>
<proteinExistence type="predicted"/>
<organism evidence="2 3">
    <name type="scientific">Reyranella aquatilis</name>
    <dbReference type="NCBI Taxonomy" id="2035356"/>
    <lineage>
        <taxon>Bacteria</taxon>
        <taxon>Pseudomonadati</taxon>
        <taxon>Pseudomonadota</taxon>
        <taxon>Alphaproteobacteria</taxon>
        <taxon>Hyphomicrobiales</taxon>
        <taxon>Reyranellaceae</taxon>
        <taxon>Reyranella</taxon>
    </lineage>
</organism>
<accession>A0ABS8KYY9</accession>
<keyword evidence="3" id="KW-1185">Reference proteome</keyword>
<comment type="caution">
    <text evidence="2">The sequence shown here is derived from an EMBL/GenBank/DDBJ whole genome shotgun (WGS) entry which is preliminary data.</text>
</comment>
<dbReference type="RefSeq" id="WP_230552496.1">
    <property type="nucleotide sequence ID" value="NZ_JAJISD010000009.1"/>
</dbReference>
<protein>
    <submittedName>
        <fullName evidence="2">Uncharacterized protein</fullName>
    </submittedName>
</protein>
<evidence type="ECO:0000313" key="2">
    <source>
        <dbReference type="EMBL" id="MCC8431263.1"/>
    </source>
</evidence>
<dbReference type="Proteomes" id="UP001198862">
    <property type="component" value="Unassembled WGS sequence"/>
</dbReference>
<feature type="signal peptide" evidence="1">
    <location>
        <begin position="1"/>
        <end position="28"/>
    </location>
</feature>